<protein>
    <submittedName>
        <fullName evidence="2">Uncharacterized protein</fullName>
    </submittedName>
</protein>
<feature type="signal peptide" evidence="1">
    <location>
        <begin position="1"/>
        <end position="21"/>
    </location>
</feature>
<dbReference type="EMBL" id="CAJNOC010000173">
    <property type="protein sequence ID" value="CAF0722629.1"/>
    <property type="molecule type" value="Genomic_DNA"/>
</dbReference>
<comment type="caution">
    <text evidence="2">The sequence shown here is derived from an EMBL/GenBank/DDBJ whole genome shotgun (WGS) entry which is preliminary data.</text>
</comment>
<organism evidence="2 3">
    <name type="scientific">Brachionus calyciflorus</name>
    <dbReference type="NCBI Taxonomy" id="104777"/>
    <lineage>
        <taxon>Eukaryota</taxon>
        <taxon>Metazoa</taxon>
        <taxon>Spiralia</taxon>
        <taxon>Gnathifera</taxon>
        <taxon>Rotifera</taxon>
        <taxon>Eurotatoria</taxon>
        <taxon>Monogononta</taxon>
        <taxon>Pseudotrocha</taxon>
        <taxon>Ploima</taxon>
        <taxon>Brachionidae</taxon>
        <taxon>Brachionus</taxon>
    </lineage>
</organism>
<evidence type="ECO:0000313" key="3">
    <source>
        <dbReference type="Proteomes" id="UP000663879"/>
    </source>
</evidence>
<reference evidence="2" key="1">
    <citation type="submission" date="2021-02" db="EMBL/GenBank/DDBJ databases">
        <authorList>
            <person name="Nowell W R."/>
        </authorList>
    </citation>
    <scope>NUCLEOTIDE SEQUENCE</scope>
    <source>
        <strain evidence="2">Ploen Becks lab</strain>
    </source>
</reference>
<evidence type="ECO:0000313" key="2">
    <source>
        <dbReference type="EMBL" id="CAF0722629.1"/>
    </source>
</evidence>
<evidence type="ECO:0000256" key="1">
    <source>
        <dbReference type="SAM" id="SignalP"/>
    </source>
</evidence>
<accession>A0A813MLQ5</accession>
<proteinExistence type="predicted"/>
<keyword evidence="3" id="KW-1185">Reference proteome</keyword>
<dbReference type="Proteomes" id="UP000663879">
    <property type="component" value="Unassembled WGS sequence"/>
</dbReference>
<gene>
    <name evidence="2" type="ORF">OXX778_LOCUS2273</name>
</gene>
<dbReference type="AlphaFoldDB" id="A0A813MLQ5"/>
<feature type="chain" id="PRO_5032442790" evidence="1">
    <location>
        <begin position="22"/>
        <end position="124"/>
    </location>
</feature>
<keyword evidence="1" id="KW-0732">Signal</keyword>
<name>A0A813MLQ5_9BILA</name>
<sequence>MLLSFFYPLLLLSSLRNQTDSNNVKKLNSLLVQTFSRQKYELEINKINGSKLNQVAPQERRHDVFSRLPNYKFLVNNYNLKNGKMTKRQDYSAHFLDYLMDMYERKMSRKQSNEERDSVEATSY</sequence>